<evidence type="ECO:0000256" key="6">
    <source>
        <dbReference type="ARBA" id="ARBA00022679"/>
    </source>
</evidence>
<dbReference type="Proteomes" id="UP000078046">
    <property type="component" value="Unassembled WGS sequence"/>
</dbReference>
<gene>
    <name evidence="18" type="ORF">A3Q56_05833</name>
</gene>
<evidence type="ECO:0000256" key="15">
    <source>
        <dbReference type="SAM" id="MobiDB-lite"/>
    </source>
</evidence>
<reference evidence="18 19" key="1">
    <citation type="submission" date="2016-04" db="EMBL/GenBank/DDBJ databases">
        <title>The genome of Intoshia linei affirms orthonectids as highly simplified spiralians.</title>
        <authorList>
            <person name="Mikhailov K.V."/>
            <person name="Slusarev G.S."/>
            <person name="Nikitin M.A."/>
            <person name="Logacheva M.D."/>
            <person name="Penin A."/>
            <person name="Aleoshin V."/>
            <person name="Panchin Y.V."/>
        </authorList>
    </citation>
    <scope>NUCLEOTIDE SEQUENCE [LARGE SCALE GENOMIC DNA]</scope>
    <source>
        <strain evidence="18">Intl2013</strain>
        <tissue evidence="18">Whole animal</tissue>
    </source>
</reference>
<evidence type="ECO:0000256" key="8">
    <source>
        <dbReference type="ARBA" id="ARBA00023242"/>
    </source>
</evidence>
<comment type="similarity">
    <text evidence="3">Belongs to the class I-like SAM-binding methyltransferase superfamily. BUD23/WBSCR22 family.</text>
</comment>
<evidence type="ECO:0000256" key="11">
    <source>
        <dbReference type="ARBA" id="ARBA00064164"/>
    </source>
</evidence>
<evidence type="ECO:0000256" key="1">
    <source>
        <dbReference type="ARBA" id="ARBA00004123"/>
    </source>
</evidence>
<comment type="caution">
    <text evidence="18">The sequence shown here is derived from an EMBL/GenBank/DDBJ whole genome shotgun (WGS) entry which is preliminary data.</text>
</comment>
<evidence type="ECO:0000313" key="19">
    <source>
        <dbReference type="Proteomes" id="UP000078046"/>
    </source>
</evidence>
<comment type="catalytic activity">
    <reaction evidence="9">
        <text>a guanosine in 18S rRNA + S-adenosyl-L-methionine = an N(7)-methylguanosine in 18S rRNA + S-adenosyl-L-homocysteine</text>
        <dbReference type="Rhea" id="RHEA:54584"/>
        <dbReference type="Rhea" id="RHEA-COMP:13937"/>
        <dbReference type="Rhea" id="RHEA-COMP:13938"/>
        <dbReference type="ChEBI" id="CHEBI:57856"/>
        <dbReference type="ChEBI" id="CHEBI:59789"/>
        <dbReference type="ChEBI" id="CHEBI:74269"/>
        <dbReference type="ChEBI" id="CHEBI:74480"/>
    </reaction>
</comment>
<keyword evidence="5" id="KW-0489">Methyltransferase</keyword>
<feature type="domain" description="18S rRNA (guanine(1575)-N(7))-methyltransferase Bud23 C-terminal" evidence="17">
    <location>
        <begin position="224"/>
        <end position="264"/>
    </location>
</feature>
<evidence type="ECO:0000256" key="4">
    <source>
        <dbReference type="ARBA" id="ARBA00022490"/>
    </source>
</evidence>
<dbReference type="GO" id="GO:0005730">
    <property type="term" value="C:nucleolus"/>
    <property type="evidence" value="ECO:0007669"/>
    <property type="project" value="TreeGrafter"/>
</dbReference>
<dbReference type="EMBL" id="LWCA01000942">
    <property type="protein sequence ID" value="OAF66403.1"/>
    <property type="molecule type" value="Genomic_DNA"/>
</dbReference>
<dbReference type="PANTHER" id="PTHR12734">
    <property type="entry name" value="METHYLTRANSFERASE-RELATED"/>
    <property type="match status" value="1"/>
</dbReference>
<evidence type="ECO:0000259" key="17">
    <source>
        <dbReference type="Pfam" id="PF12589"/>
    </source>
</evidence>
<keyword evidence="8" id="KW-0539">Nucleus</keyword>
<accession>A0A177AYF0</accession>
<evidence type="ECO:0000313" key="18">
    <source>
        <dbReference type="EMBL" id="OAF66403.1"/>
    </source>
</evidence>
<evidence type="ECO:0000256" key="14">
    <source>
        <dbReference type="ARBA" id="ARBA00081208"/>
    </source>
</evidence>
<evidence type="ECO:0000256" key="13">
    <source>
        <dbReference type="ARBA" id="ARBA00075516"/>
    </source>
</evidence>
<proteinExistence type="inferred from homology"/>
<evidence type="ECO:0000256" key="7">
    <source>
        <dbReference type="ARBA" id="ARBA00022691"/>
    </source>
</evidence>
<keyword evidence="6" id="KW-0808">Transferase</keyword>
<evidence type="ECO:0000256" key="12">
    <source>
        <dbReference type="ARBA" id="ARBA00074415"/>
    </source>
</evidence>
<dbReference type="PANTHER" id="PTHR12734:SF0">
    <property type="entry name" value="18S RRNA (GUANINE-N(7))-METHYLTRANSFERASE-RELATED"/>
    <property type="match status" value="1"/>
</dbReference>
<organism evidence="18 19">
    <name type="scientific">Intoshia linei</name>
    <dbReference type="NCBI Taxonomy" id="1819745"/>
    <lineage>
        <taxon>Eukaryota</taxon>
        <taxon>Metazoa</taxon>
        <taxon>Spiralia</taxon>
        <taxon>Lophotrochozoa</taxon>
        <taxon>Mesozoa</taxon>
        <taxon>Orthonectida</taxon>
        <taxon>Rhopaluridae</taxon>
        <taxon>Intoshia</taxon>
    </lineage>
</organism>
<name>A0A177AYF0_9BILA</name>
<keyword evidence="7" id="KW-0949">S-adenosyl-L-methionine</keyword>
<evidence type="ECO:0000256" key="9">
    <source>
        <dbReference type="ARBA" id="ARBA00050374"/>
    </source>
</evidence>
<dbReference type="SUPFAM" id="SSF53335">
    <property type="entry name" value="S-adenosyl-L-methionine-dependent methyltransferases"/>
    <property type="match status" value="1"/>
</dbReference>
<comment type="subcellular location">
    <subcellularLocation>
        <location evidence="2">Cytoplasm</location>
    </subcellularLocation>
    <subcellularLocation>
        <location evidence="1">Nucleus</location>
    </subcellularLocation>
</comment>
<sequence>MSNKRPEHSGPPEYYYDDTEADKYTNNSRIIFIQSELTKRAYELLELDEDEPKLILDIGCGSALSSQYLSEMGHHWVGVDISKSMLDVALERSDDGNLILSDMGQGLPFRPGMFDAVISISAVQWLCVSNSSSENPVARLYKLFTTLFAIMTRNSKAVFQIYPENDQQLNLIQNQALKAGFVGGTIVDFPQCAKKKKIFLILFAGGNFESMPKPLKEYYTQKIKEKPKKFKIKKGSKAWILKKKEKNSHGLPIKHSKYTGRKRKDRF</sequence>
<evidence type="ECO:0000259" key="16">
    <source>
        <dbReference type="Pfam" id="PF08241"/>
    </source>
</evidence>
<keyword evidence="4" id="KW-0963">Cytoplasm</keyword>
<dbReference type="GO" id="GO:0005737">
    <property type="term" value="C:cytoplasm"/>
    <property type="evidence" value="ECO:0007669"/>
    <property type="project" value="UniProtKB-SubCell"/>
</dbReference>
<dbReference type="InterPro" id="IPR029063">
    <property type="entry name" value="SAM-dependent_MTases_sf"/>
</dbReference>
<dbReference type="GO" id="GO:0070476">
    <property type="term" value="P:rRNA (guanine-N7)-methylation"/>
    <property type="evidence" value="ECO:0007669"/>
    <property type="project" value="InterPro"/>
</dbReference>
<evidence type="ECO:0000256" key="2">
    <source>
        <dbReference type="ARBA" id="ARBA00004496"/>
    </source>
</evidence>
<evidence type="ECO:0000256" key="3">
    <source>
        <dbReference type="ARBA" id="ARBA00005547"/>
    </source>
</evidence>
<dbReference type="InterPro" id="IPR013216">
    <property type="entry name" value="Methyltransf_11"/>
</dbReference>
<feature type="domain" description="Methyltransferase type 11" evidence="16">
    <location>
        <begin position="56"/>
        <end position="126"/>
    </location>
</feature>
<dbReference type="AlphaFoldDB" id="A0A177AYF0"/>
<feature type="region of interest" description="Disordered" evidence="15">
    <location>
        <begin position="243"/>
        <end position="267"/>
    </location>
</feature>
<evidence type="ECO:0000256" key="10">
    <source>
        <dbReference type="ARBA" id="ARBA00059355"/>
    </source>
</evidence>
<dbReference type="CDD" id="cd02440">
    <property type="entry name" value="AdoMet_MTases"/>
    <property type="match status" value="1"/>
</dbReference>
<dbReference type="InterPro" id="IPR022238">
    <property type="entry name" value="Bud23_C"/>
</dbReference>
<comment type="subunit">
    <text evidence="11">Heterodimer with TRMT112; this heterodimerization is necessary for the metabolic stability and activity of the catalytic subunit BUD23. Interacts with GRIP1.</text>
</comment>
<dbReference type="Pfam" id="PF08241">
    <property type="entry name" value="Methyltransf_11"/>
    <property type="match status" value="1"/>
</dbReference>
<dbReference type="GO" id="GO:0016435">
    <property type="term" value="F:rRNA (guanine) methyltransferase activity"/>
    <property type="evidence" value="ECO:0007669"/>
    <property type="project" value="InterPro"/>
</dbReference>
<keyword evidence="19" id="KW-1185">Reference proteome</keyword>
<dbReference type="FunFam" id="3.40.50.150:FF:000017">
    <property type="entry name" value="probable 18S rRNA (Guanine-N(7))-methyltransferase"/>
    <property type="match status" value="1"/>
</dbReference>
<evidence type="ECO:0000256" key="5">
    <source>
        <dbReference type="ARBA" id="ARBA00022603"/>
    </source>
</evidence>
<dbReference type="OrthoDB" id="2877at2759"/>
<protein>
    <recommendedName>
        <fullName evidence="12">18S rRNA (guanine-N(7))-methyltransferase</fullName>
    </recommendedName>
    <alternativeName>
        <fullName evidence="14">Bud site selection protein 23 homolog</fullName>
    </alternativeName>
    <alternativeName>
        <fullName evidence="13">rRNA methyltransferase and ribosome maturation factor</fullName>
    </alternativeName>
</protein>
<dbReference type="InterPro" id="IPR039769">
    <property type="entry name" value="Bud23-like"/>
</dbReference>
<dbReference type="Pfam" id="PF12589">
    <property type="entry name" value="WBS_methylT"/>
    <property type="match status" value="1"/>
</dbReference>
<comment type="function">
    <text evidence="10">S-adenosyl-L-methionine-dependent methyltransferase that specifically methylates the N(7) position of a guanine in 18S rRNA. Requires the methyltransferase adapter protein TRM112 for full rRNA methyltransferase activity. Involved in the pre-rRNA processing steps leading to small-subunit rRNA production independently of its RNA-modifying catalytic activity. Important for biogenesis end export of the 40S ribosomal subunit independent on its methyltransferase activity. Locus-specific steroid receptor coactivator. Potentiates transactivation by glucocorticoid (NR3C1), mineralocorticoid (NR3C2), androgen (AR) and progesterone (PGR) receptors. Required for the maintenance of open chromatin at the TSC22D3/GILZ locus to facilitate NR3C1 loading on the response elements. Required for maintenance of dimethylation on histone H3 'Lys-79' (H3K79me2), although direct histone methyltransferase activity is not observed in vitro.</text>
</comment>
<dbReference type="Gene3D" id="3.40.50.150">
    <property type="entry name" value="Vaccinia Virus protein VP39"/>
    <property type="match status" value="1"/>
</dbReference>